<evidence type="ECO:0000256" key="2">
    <source>
        <dbReference type="ARBA" id="ARBA00022692"/>
    </source>
</evidence>
<dbReference type="InterPro" id="IPR005829">
    <property type="entry name" value="Sugar_transporter_CS"/>
</dbReference>
<dbReference type="InterPro" id="IPR011701">
    <property type="entry name" value="MFS"/>
</dbReference>
<evidence type="ECO:0000256" key="5">
    <source>
        <dbReference type="SAM" id="Phobius"/>
    </source>
</evidence>
<dbReference type="PROSITE" id="PS00216">
    <property type="entry name" value="SUGAR_TRANSPORT_1"/>
    <property type="match status" value="1"/>
</dbReference>
<feature type="transmembrane region" description="Helical" evidence="5">
    <location>
        <begin position="252"/>
        <end position="275"/>
    </location>
</feature>
<dbReference type="AlphaFoldDB" id="A0A1F5E5Z1"/>
<feature type="transmembrane region" description="Helical" evidence="5">
    <location>
        <begin position="223"/>
        <end position="240"/>
    </location>
</feature>
<gene>
    <name evidence="7" type="ORF">A2160_04725</name>
</gene>
<feature type="transmembrane region" description="Helical" evidence="5">
    <location>
        <begin position="18"/>
        <end position="37"/>
    </location>
</feature>
<dbReference type="PANTHER" id="PTHR23530">
    <property type="entry name" value="TRANSPORT PROTEIN-RELATED"/>
    <property type="match status" value="1"/>
</dbReference>
<dbReference type="GO" id="GO:0016020">
    <property type="term" value="C:membrane"/>
    <property type="evidence" value="ECO:0007669"/>
    <property type="project" value="UniProtKB-SubCell"/>
</dbReference>
<proteinExistence type="predicted"/>
<evidence type="ECO:0000313" key="7">
    <source>
        <dbReference type="EMBL" id="OGD62741.1"/>
    </source>
</evidence>
<feature type="transmembrane region" description="Helical" evidence="5">
    <location>
        <begin position="173"/>
        <end position="192"/>
    </location>
</feature>
<protein>
    <recommendedName>
        <fullName evidence="6">Major facilitator superfamily (MFS) profile domain-containing protein</fullName>
    </recommendedName>
</protein>
<dbReference type="EMBL" id="MEZK01000017">
    <property type="protein sequence ID" value="OGD62741.1"/>
    <property type="molecule type" value="Genomic_DNA"/>
</dbReference>
<dbReference type="Proteomes" id="UP000177006">
    <property type="component" value="Unassembled WGS sequence"/>
</dbReference>
<dbReference type="PANTHER" id="PTHR23530:SF1">
    <property type="entry name" value="PERMEASE, MAJOR FACILITATOR SUPERFAMILY-RELATED"/>
    <property type="match status" value="1"/>
</dbReference>
<keyword evidence="3 5" id="KW-1133">Transmembrane helix</keyword>
<evidence type="ECO:0000256" key="3">
    <source>
        <dbReference type="ARBA" id="ARBA00022989"/>
    </source>
</evidence>
<dbReference type="STRING" id="1797457.A2160_04725"/>
<organism evidence="7 8">
    <name type="scientific">Candidatus Beckwithbacteria bacterium RBG_13_42_9</name>
    <dbReference type="NCBI Taxonomy" id="1797457"/>
    <lineage>
        <taxon>Bacteria</taxon>
        <taxon>Candidatus Beckwithiibacteriota</taxon>
    </lineage>
</organism>
<evidence type="ECO:0000256" key="4">
    <source>
        <dbReference type="ARBA" id="ARBA00023136"/>
    </source>
</evidence>
<dbReference type="SUPFAM" id="SSF103473">
    <property type="entry name" value="MFS general substrate transporter"/>
    <property type="match status" value="1"/>
</dbReference>
<evidence type="ECO:0000313" key="8">
    <source>
        <dbReference type="Proteomes" id="UP000177006"/>
    </source>
</evidence>
<evidence type="ECO:0000256" key="1">
    <source>
        <dbReference type="ARBA" id="ARBA00004141"/>
    </source>
</evidence>
<dbReference type="InterPro" id="IPR053160">
    <property type="entry name" value="MFS_DHA3_Transporter"/>
</dbReference>
<keyword evidence="2 5" id="KW-0812">Transmembrane</keyword>
<feature type="transmembrane region" description="Helical" evidence="5">
    <location>
        <begin position="376"/>
        <end position="396"/>
    </location>
</feature>
<name>A0A1F5E5Z1_9BACT</name>
<dbReference type="InterPro" id="IPR020846">
    <property type="entry name" value="MFS_dom"/>
</dbReference>
<reference evidence="7 8" key="1">
    <citation type="journal article" date="2016" name="Nat. Commun.">
        <title>Thousands of microbial genomes shed light on interconnected biogeochemical processes in an aquifer system.</title>
        <authorList>
            <person name="Anantharaman K."/>
            <person name="Brown C.T."/>
            <person name="Hug L.A."/>
            <person name="Sharon I."/>
            <person name="Castelle C.J."/>
            <person name="Probst A.J."/>
            <person name="Thomas B.C."/>
            <person name="Singh A."/>
            <person name="Wilkins M.J."/>
            <person name="Karaoz U."/>
            <person name="Brodie E.L."/>
            <person name="Williams K.H."/>
            <person name="Hubbard S.S."/>
            <person name="Banfield J.F."/>
        </authorList>
    </citation>
    <scope>NUCLEOTIDE SEQUENCE [LARGE SCALE GENOMIC DNA]</scope>
</reference>
<comment type="caution">
    <text evidence="7">The sequence shown here is derived from an EMBL/GenBank/DDBJ whole genome shotgun (WGS) entry which is preliminary data.</text>
</comment>
<sequence length="410" mass="45926">MFNFSFLGQQLPQPLKSLIFSFSLLYFIYYFNFFWLIQNVYILSHHVSYTQLSLLLIIWSLTIIILEIPSGIVADKFGRKPVIVLAKLSFLLGIVLFYVFPSLWGFCLGVIAFGLHEAFISGAQESLLFDNLKDYQHEHLFGKLMALATTCREIGLGTGVLLAGFITNIKIEYNLIGSIVIAILGFFIALTLTESKFRSRSEEINFFHNFNSAFKKIFKDLNLARIVFFGATVLVAYQIISEYFVVSLKELQLSFISVGFLALAESLFFSLGSFLSQKIKLLGERKIYVALSLGMALLMAFISLGKVYSVIIGFLILRTLKAIGEIVSVNDWQKHVQSHERATTISVNSFAKNMTYIVFAFLFGKIADNFGLFRGFYLSAGLAVSYIIVAIVLALVHGKNKPTPLGKIAG</sequence>
<feature type="transmembrane region" description="Helical" evidence="5">
    <location>
        <begin position="49"/>
        <end position="69"/>
    </location>
</feature>
<comment type="subcellular location">
    <subcellularLocation>
        <location evidence="1">Membrane</location>
        <topology evidence="1">Multi-pass membrane protein</topology>
    </subcellularLocation>
</comment>
<feature type="domain" description="Major facilitator superfamily (MFS) profile" evidence="6">
    <location>
        <begin position="1"/>
        <end position="398"/>
    </location>
</feature>
<dbReference type="InterPro" id="IPR036259">
    <property type="entry name" value="MFS_trans_sf"/>
</dbReference>
<accession>A0A1F5E5Z1</accession>
<dbReference type="Pfam" id="PF07690">
    <property type="entry name" value="MFS_1"/>
    <property type="match status" value="1"/>
</dbReference>
<evidence type="ECO:0000259" key="6">
    <source>
        <dbReference type="PROSITE" id="PS50850"/>
    </source>
</evidence>
<feature type="transmembrane region" description="Helical" evidence="5">
    <location>
        <begin position="144"/>
        <end position="167"/>
    </location>
</feature>
<dbReference type="PROSITE" id="PS50850">
    <property type="entry name" value="MFS"/>
    <property type="match status" value="1"/>
</dbReference>
<dbReference type="GO" id="GO:0022857">
    <property type="term" value="F:transmembrane transporter activity"/>
    <property type="evidence" value="ECO:0007669"/>
    <property type="project" value="InterPro"/>
</dbReference>
<dbReference type="CDD" id="cd06174">
    <property type="entry name" value="MFS"/>
    <property type="match status" value="1"/>
</dbReference>
<keyword evidence="4 5" id="KW-0472">Membrane</keyword>
<dbReference type="Gene3D" id="1.20.1250.20">
    <property type="entry name" value="MFS general substrate transporter like domains"/>
    <property type="match status" value="1"/>
</dbReference>